<dbReference type="InterPro" id="IPR036457">
    <property type="entry name" value="PPM-type-like_dom_sf"/>
</dbReference>
<dbReference type="GO" id="GO:0000160">
    <property type="term" value="P:phosphorelay signal transduction system"/>
    <property type="evidence" value="ECO:0007669"/>
    <property type="project" value="InterPro"/>
</dbReference>
<protein>
    <recommendedName>
        <fullName evidence="2">Response regulatory domain-containing protein</fullName>
    </recommendedName>
</protein>
<proteinExistence type="predicted"/>
<dbReference type="EMBL" id="CAADRM010000132">
    <property type="protein sequence ID" value="VFU17366.1"/>
    <property type="molecule type" value="Genomic_DNA"/>
</dbReference>
<dbReference type="SUPFAM" id="SSF81606">
    <property type="entry name" value="PP2C-like"/>
    <property type="match status" value="1"/>
</dbReference>
<dbReference type="InterPro" id="IPR052016">
    <property type="entry name" value="Bact_Sigma-Reg"/>
</dbReference>
<evidence type="ECO:0000259" key="2">
    <source>
        <dbReference type="PROSITE" id="PS50110"/>
    </source>
</evidence>
<dbReference type="InterPro" id="IPR036890">
    <property type="entry name" value="HATPase_C_sf"/>
</dbReference>
<dbReference type="PANTHER" id="PTHR43156">
    <property type="entry name" value="STAGE II SPORULATION PROTEIN E-RELATED"/>
    <property type="match status" value="1"/>
</dbReference>
<dbReference type="Pfam" id="PF13581">
    <property type="entry name" value="HATPase_c_2"/>
    <property type="match status" value="1"/>
</dbReference>
<accession>A0A485M3D5</accession>
<dbReference type="Gene3D" id="3.60.40.10">
    <property type="entry name" value="PPM-type phosphatase domain"/>
    <property type="match status" value="1"/>
</dbReference>
<dbReference type="CDD" id="cd16936">
    <property type="entry name" value="HATPase_RsbW-like"/>
    <property type="match status" value="1"/>
</dbReference>
<sequence>MSKIAENHSKKTVELFLDDEKAPVTILVVDDSRVVRTYLQSHLQKEGYQVIEAKNGKEAIELLSDDIGIILLDLWMPEMDGMSCLRYIRENFPDIPTIMLTVSNEVSNAVEAMKYGAFDYVTKPFNPSELLALVQQAIRTRIQARRLRRMEDELLKAREHEITIASRIQQTLLLGGRPKNLKGMKIGDLTIASKKIDGDFYDFFMVNDTCLDVIVGDVMGKGIPAALMGAAAKQHFMGALFRMARVSEAEELPSPEEIVSEVHEEMIGRMNELETFFTLCYARFDTARKLVSYVDCGHMRTIHYHSDTGTCTLLQGVDMPLGFPGQKGFKQVLVPFTDGDLFFFYSDGLTEAKNPKCEFYGEKRLTDFVRGHAFLEPQDLCRAAWKDIVEFSQTESFSDDFTCVAVKIEIPEPEERYNQEWKLEVPSDLGELGRVRSLIRDMCKGLGSNLVDDEKIKMIQIVATEIMTNIIKHAYQGKPGETIAIEGKTSRDEIILYFYDWGIEFDFASAPKPVFDGSREDGFGLHIIAHTADYVRYSRDSSGKNCACVTFFLQRRE</sequence>
<dbReference type="InterPro" id="IPR001789">
    <property type="entry name" value="Sig_transdc_resp-reg_receiver"/>
</dbReference>
<dbReference type="AlphaFoldDB" id="A0A485M3D5"/>
<feature type="domain" description="Response regulatory" evidence="2">
    <location>
        <begin position="25"/>
        <end position="138"/>
    </location>
</feature>
<dbReference type="SMART" id="SM00331">
    <property type="entry name" value="PP2C_SIG"/>
    <property type="match status" value="1"/>
</dbReference>
<dbReference type="Gene3D" id="3.40.50.2300">
    <property type="match status" value="1"/>
</dbReference>
<dbReference type="Pfam" id="PF00072">
    <property type="entry name" value="Response_reg"/>
    <property type="match status" value="1"/>
</dbReference>
<dbReference type="GO" id="GO:0016791">
    <property type="term" value="F:phosphatase activity"/>
    <property type="evidence" value="ECO:0007669"/>
    <property type="project" value="TreeGrafter"/>
</dbReference>
<dbReference type="InterPro" id="IPR001932">
    <property type="entry name" value="PPM-type_phosphatase-like_dom"/>
</dbReference>
<dbReference type="SUPFAM" id="SSF55874">
    <property type="entry name" value="ATPase domain of HSP90 chaperone/DNA topoisomerase II/histidine kinase"/>
    <property type="match status" value="1"/>
</dbReference>
<dbReference type="PROSITE" id="PS50110">
    <property type="entry name" value="RESPONSE_REGULATORY"/>
    <property type="match status" value="1"/>
</dbReference>
<keyword evidence="1" id="KW-0378">Hydrolase</keyword>
<gene>
    <name evidence="3" type="ORF">SCFA_660040</name>
</gene>
<dbReference type="InterPro" id="IPR003594">
    <property type="entry name" value="HATPase_dom"/>
</dbReference>
<dbReference type="PANTHER" id="PTHR43156:SF2">
    <property type="entry name" value="STAGE II SPORULATION PROTEIN E"/>
    <property type="match status" value="1"/>
</dbReference>
<reference evidence="3" key="1">
    <citation type="submission" date="2019-03" db="EMBL/GenBank/DDBJ databases">
        <authorList>
            <person name="Hao L."/>
        </authorList>
    </citation>
    <scope>NUCLEOTIDE SEQUENCE</scope>
</reference>
<dbReference type="SUPFAM" id="SSF52172">
    <property type="entry name" value="CheY-like"/>
    <property type="match status" value="1"/>
</dbReference>
<dbReference type="InterPro" id="IPR011006">
    <property type="entry name" value="CheY-like_superfamily"/>
</dbReference>
<evidence type="ECO:0000313" key="3">
    <source>
        <dbReference type="EMBL" id="VFU17366.1"/>
    </source>
</evidence>
<dbReference type="Gene3D" id="3.30.565.10">
    <property type="entry name" value="Histidine kinase-like ATPase, C-terminal domain"/>
    <property type="match status" value="1"/>
</dbReference>
<organism evidence="3">
    <name type="scientific">anaerobic digester metagenome</name>
    <dbReference type="NCBI Taxonomy" id="1263854"/>
    <lineage>
        <taxon>unclassified sequences</taxon>
        <taxon>metagenomes</taxon>
        <taxon>ecological metagenomes</taxon>
    </lineage>
</organism>
<dbReference type="Pfam" id="PF07228">
    <property type="entry name" value="SpoIIE"/>
    <property type="match status" value="1"/>
</dbReference>
<evidence type="ECO:0000256" key="1">
    <source>
        <dbReference type="ARBA" id="ARBA00022801"/>
    </source>
</evidence>
<dbReference type="SMART" id="SM00448">
    <property type="entry name" value="REC"/>
    <property type="match status" value="1"/>
</dbReference>
<name>A0A485M3D5_9ZZZZ</name>